<dbReference type="GO" id="GO:0003887">
    <property type="term" value="F:DNA-directed DNA polymerase activity"/>
    <property type="evidence" value="ECO:0007669"/>
    <property type="project" value="UniProtKB-KW"/>
</dbReference>
<evidence type="ECO:0000313" key="12">
    <source>
        <dbReference type="Proteomes" id="UP001549921"/>
    </source>
</evidence>
<dbReference type="GO" id="GO:0006310">
    <property type="term" value="P:DNA recombination"/>
    <property type="evidence" value="ECO:0007669"/>
    <property type="project" value="UniProtKB-KW"/>
</dbReference>
<dbReference type="GO" id="GO:0003964">
    <property type="term" value="F:RNA-directed DNA polymerase activity"/>
    <property type="evidence" value="ECO:0007669"/>
    <property type="project" value="UniProtKB-KW"/>
</dbReference>
<keyword evidence="8" id="KW-0548">Nucleotidyltransferase</keyword>
<gene>
    <name evidence="11" type="ORF">ABMA28_014571</name>
</gene>
<reference evidence="11 12" key="1">
    <citation type="submission" date="2024-06" db="EMBL/GenBank/DDBJ databases">
        <title>A chromosome-level genome assembly of beet webworm, Loxostege sticticalis.</title>
        <authorList>
            <person name="Zhang Y."/>
        </authorList>
    </citation>
    <scope>NUCLEOTIDE SEQUENCE [LARGE SCALE GENOMIC DNA]</scope>
    <source>
        <strain evidence="11">AQ028</strain>
        <tissue evidence="11">Male pupae</tissue>
    </source>
</reference>
<dbReference type="GO" id="GO:0016787">
    <property type="term" value="F:hydrolase activity"/>
    <property type="evidence" value="ECO:0007669"/>
    <property type="project" value="UniProtKB-KW"/>
</dbReference>
<sequence length="392" mass="45111">MEVNQGQHVGVKLLGSQNWNVWKFQTTVLLRSQMLLDIVEGLTIKPKADDPLLTQWQSKDAKAQALIVTRMSEDVMVHLLTCKTAAEMWRKLASVYEQKSETSRHIVQQRFFQYKYEPKTGMAVFLSKLQEMQNQLKQLGEEVSDQFVITKVLMSLPNDYRHFVSAWESAAAENQTFDNLAARLLIEEERLQSREVTTTNEQSEAFAVKRIDKKNVKCFKCNKLGHYKSDKTTKTCQIIHADVCGPMEEQSVGGSKYFLLLKDDYSNYRVVYFVKRKDEVKGCIKDFLNKSENITGNKVQILRSDNGLEFVNREMKEMLRKRGITHQTTVAYTPEQNGKAERENRTLVEAARTMLCARKLPKKLWAEAVNTAAYVLNRTGKSQVQGKTPYEI</sequence>
<name>A0ABD0THB0_LOXSC</name>
<dbReference type="Proteomes" id="UP001549921">
    <property type="component" value="Unassembled WGS sequence"/>
</dbReference>
<evidence type="ECO:0000256" key="9">
    <source>
        <dbReference type="ARBA" id="ARBA00023172"/>
    </source>
</evidence>
<dbReference type="PANTHER" id="PTHR42648">
    <property type="entry name" value="TRANSPOSASE, PUTATIVE-RELATED"/>
    <property type="match status" value="1"/>
</dbReference>
<evidence type="ECO:0000256" key="6">
    <source>
        <dbReference type="ARBA" id="ARBA00022908"/>
    </source>
</evidence>
<dbReference type="PANTHER" id="PTHR42648:SF11">
    <property type="entry name" value="TRANSPOSON TY4-P GAG-POL POLYPROTEIN"/>
    <property type="match status" value="1"/>
</dbReference>
<evidence type="ECO:0000259" key="10">
    <source>
        <dbReference type="PROSITE" id="PS50994"/>
    </source>
</evidence>
<dbReference type="AlphaFoldDB" id="A0ABD0THB0"/>
<dbReference type="GO" id="GO:0015074">
    <property type="term" value="P:DNA integration"/>
    <property type="evidence" value="ECO:0007669"/>
    <property type="project" value="UniProtKB-KW"/>
</dbReference>
<dbReference type="Pfam" id="PF00665">
    <property type="entry name" value="rve"/>
    <property type="match status" value="1"/>
</dbReference>
<keyword evidence="7" id="KW-0695">RNA-directed DNA polymerase</keyword>
<evidence type="ECO:0000256" key="5">
    <source>
        <dbReference type="ARBA" id="ARBA00022842"/>
    </source>
</evidence>
<dbReference type="InterPro" id="IPR001584">
    <property type="entry name" value="Integrase_cat-core"/>
</dbReference>
<accession>A0ABD0THB0</accession>
<keyword evidence="8" id="KW-0239">DNA-directed DNA polymerase</keyword>
<dbReference type="InterPro" id="IPR036875">
    <property type="entry name" value="Znf_CCHC_sf"/>
</dbReference>
<keyword evidence="5" id="KW-0460">Magnesium</keyword>
<evidence type="ECO:0000256" key="2">
    <source>
        <dbReference type="ARBA" id="ARBA00022723"/>
    </source>
</evidence>
<evidence type="ECO:0000256" key="3">
    <source>
        <dbReference type="ARBA" id="ARBA00022759"/>
    </source>
</evidence>
<keyword evidence="8" id="KW-0808">Transferase</keyword>
<proteinExistence type="predicted"/>
<dbReference type="SUPFAM" id="SSF53098">
    <property type="entry name" value="Ribonuclease H-like"/>
    <property type="match status" value="1"/>
</dbReference>
<evidence type="ECO:0000256" key="4">
    <source>
        <dbReference type="ARBA" id="ARBA00022801"/>
    </source>
</evidence>
<keyword evidence="1" id="KW-0540">Nuclease</keyword>
<evidence type="ECO:0000313" key="11">
    <source>
        <dbReference type="EMBL" id="KAL0842477.1"/>
    </source>
</evidence>
<protein>
    <recommendedName>
        <fullName evidence="10">Integrase catalytic domain-containing protein</fullName>
    </recommendedName>
</protein>
<keyword evidence="4" id="KW-0378">Hydrolase</keyword>
<dbReference type="SUPFAM" id="SSF57756">
    <property type="entry name" value="Retrovirus zinc finger-like domains"/>
    <property type="match status" value="1"/>
</dbReference>
<keyword evidence="2" id="KW-0479">Metal-binding</keyword>
<dbReference type="InterPro" id="IPR012337">
    <property type="entry name" value="RNaseH-like_sf"/>
</dbReference>
<organism evidence="11 12">
    <name type="scientific">Loxostege sticticalis</name>
    <name type="common">Beet webworm moth</name>
    <dbReference type="NCBI Taxonomy" id="481309"/>
    <lineage>
        <taxon>Eukaryota</taxon>
        <taxon>Metazoa</taxon>
        <taxon>Ecdysozoa</taxon>
        <taxon>Arthropoda</taxon>
        <taxon>Hexapoda</taxon>
        <taxon>Insecta</taxon>
        <taxon>Pterygota</taxon>
        <taxon>Neoptera</taxon>
        <taxon>Endopterygota</taxon>
        <taxon>Lepidoptera</taxon>
        <taxon>Glossata</taxon>
        <taxon>Ditrysia</taxon>
        <taxon>Pyraloidea</taxon>
        <taxon>Crambidae</taxon>
        <taxon>Pyraustinae</taxon>
        <taxon>Loxostege</taxon>
    </lineage>
</organism>
<evidence type="ECO:0000256" key="8">
    <source>
        <dbReference type="ARBA" id="ARBA00022932"/>
    </source>
</evidence>
<feature type="domain" description="Integrase catalytic" evidence="10">
    <location>
        <begin position="230"/>
        <end position="392"/>
    </location>
</feature>
<evidence type="ECO:0000256" key="7">
    <source>
        <dbReference type="ARBA" id="ARBA00022918"/>
    </source>
</evidence>
<dbReference type="PROSITE" id="PS50994">
    <property type="entry name" value="INTEGRASE"/>
    <property type="match status" value="1"/>
</dbReference>
<dbReference type="Pfam" id="PF14223">
    <property type="entry name" value="Retrotran_gag_2"/>
    <property type="match status" value="1"/>
</dbReference>
<dbReference type="GO" id="GO:0004519">
    <property type="term" value="F:endonuclease activity"/>
    <property type="evidence" value="ECO:0007669"/>
    <property type="project" value="UniProtKB-KW"/>
</dbReference>
<keyword evidence="9" id="KW-0233">DNA recombination</keyword>
<keyword evidence="3" id="KW-0255">Endonuclease</keyword>
<dbReference type="InterPro" id="IPR039537">
    <property type="entry name" value="Retrotran_Ty1/copia-like"/>
</dbReference>
<dbReference type="InterPro" id="IPR036397">
    <property type="entry name" value="RNaseH_sf"/>
</dbReference>
<dbReference type="EMBL" id="JBEDNZ010000005">
    <property type="protein sequence ID" value="KAL0842477.1"/>
    <property type="molecule type" value="Genomic_DNA"/>
</dbReference>
<dbReference type="Gene3D" id="3.30.420.10">
    <property type="entry name" value="Ribonuclease H-like superfamily/Ribonuclease H"/>
    <property type="match status" value="1"/>
</dbReference>
<evidence type="ECO:0000256" key="1">
    <source>
        <dbReference type="ARBA" id="ARBA00022722"/>
    </source>
</evidence>
<comment type="caution">
    <text evidence="11">The sequence shown here is derived from an EMBL/GenBank/DDBJ whole genome shotgun (WGS) entry which is preliminary data.</text>
</comment>
<dbReference type="GO" id="GO:0046872">
    <property type="term" value="F:metal ion binding"/>
    <property type="evidence" value="ECO:0007669"/>
    <property type="project" value="UniProtKB-KW"/>
</dbReference>
<keyword evidence="6" id="KW-0229">DNA integration</keyword>